<dbReference type="PANTHER" id="PTHR43075:SF1">
    <property type="entry name" value="FORMATE LYASE ACTIVATING ENZYME, PUTATIVE (AFU_ORTHOLOGUE AFUA_2G15630)-RELATED"/>
    <property type="match status" value="1"/>
</dbReference>
<dbReference type="GO" id="GO:0051536">
    <property type="term" value="F:iron-sulfur cluster binding"/>
    <property type="evidence" value="ECO:0007669"/>
    <property type="project" value="UniProtKB-KW"/>
</dbReference>
<dbReference type="InterPro" id="IPR013785">
    <property type="entry name" value="Aldolase_TIM"/>
</dbReference>
<sequence>MGRWVIPPEVHGNGRFVISRREFVPAYLKTYEEGRLKEKVEEALSHLGPSCRVCPRLCKGVNRLENAFGVCRVGRYARVASAFPHFGEEDVLRGWRGSGTIFFSWCNLRCVFCQNYEISQLGEGEELTPKELARLMIRLQEMGCHNINFVTPEHVVPQIVEALPYAIEMGLRVPLVYNTSAYDSLESLRVMEGLVDIYMPDFKLWTPERSRKYLLAANYPEVARQAIAEMHRQVGELRVDEDGLALRGVLVRHLVMPSLLDETREIMRWLAGLSRDTYVNLMDQYYPAWKAKTDPRYAEINRRVFRREMEEAFRIAREAGLWRFDVRWRMVIPGLEWIAVE</sequence>
<accession>A0A212R0H1</accession>
<dbReference type="InterPro" id="IPR040085">
    <property type="entry name" value="MJ0674-like"/>
</dbReference>
<feature type="binding site" evidence="5">
    <location>
        <position position="110"/>
    </location>
    <ligand>
        <name>[4Fe-4S] cluster</name>
        <dbReference type="ChEBI" id="CHEBI:49883"/>
        <note>4Fe-4S-S-AdoMet</note>
    </ligand>
</feature>
<feature type="binding site" evidence="5">
    <location>
        <position position="113"/>
    </location>
    <ligand>
        <name>[4Fe-4S] cluster</name>
        <dbReference type="ChEBI" id="CHEBI:49883"/>
        <note>4Fe-4S-S-AdoMet</note>
    </ligand>
</feature>
<reference evidence="8" key="1">
    <citation type="submission" date="2017-06" db="EMBL/GenBank/DDBJ databases">
        <authorList>
            <person name="Varghese N."/>
            <person name="Submissions S."/>
        </authorList>
    </citation>
    <scope>NUCLEOTIDE SEQUENCE [LARGE SCALE GENOMIC DNA]</scope>
    <source>
        <strain evidence="8">JAD2</strain>
    </source>
</reference>
<name>A0A212R0H1_9CHLR</name>
<feature type="domain" description="Radical SAM core" evidence="6">
    <location>
        <begin position="101"/>
        <end position="270"/>
    </location>
</feature>
<keyword evidence="2 5" id="KW-0479">Metal-binding</keyword>
<dbReference type="PANTHER" id="PTHR43075">
    <property type="entry name" value="FORMATE LYASE ACTIVATING ENZYME, PUTATIVE (AFU_ORTHOLOGUE AFUA_2G15630)-RELATED"/>
    <property type="match status" value="1"/>
</dbReference>
<dbReference type="Proteomes" id="UP000197025">
    <property type="component" value="Unassembled WGS sequence"/>
</dbReference>
<organism evidence="7 8">
    <name type="scientific">Thermoflexus hugenholtzii JAD2</name>
    <dbReference type="NCBI Taxonomy" id="877466"/>
    <lineage>
        <taxon>Bacteria</taxon>
        <taxon>Bacillati</taxon>
        <taxon>Chloroflexota</taxon>
        <taxon>Thermoflexia</taxon>
        <taxon>Thermoflexales</taxon>
        <taxon>Thermoflexaceae</taxon>
        <taxon>Thermoflexus</taxon>
    </lineage>
</organism>
<dbReference type="InterPro" id="IPR016431">
    <property type="entry name" value="Pyrv-formate_lyase-activ_prd"/>
</dbReference>
<dbReference type="OrthoDB" id="9781783at2"/>
<dbReference type="InterPro" id="IPR007197">
    <property type="entry name" value="rSAM"/>
</dbReference>
<keyword evidence="8" id="KW-1185">Reference proteome</keyword>
<evidence type="ECO:0000259" key="6">
    <source>
        <dbReference type="Pfam" id="PF04055"/>
    </source>
</evidence>
<dbReference type="SFLD" id="SFLDG01099">
    <property type="entry name" value="Uncharacterised_Radical_SAM_Su"/>
    <property type="match status" value="1"/>
</dbReference>
<dbReference type="GO" id="GO:0046872">
    <property type="term" value="F:metal ion binding"/>
    <property type="evidence" value="ECO:0007669"/>
    <property type="project" value="UniProtKB-KW"/>
</dbReference>
<evidence type="ECO:0000313" key="8">
    <source>
        <dbReference type="Proteomes" id="UP000197025"/>
    </source>
</evidence>
<proteinExistence type="predicted"/>
<keyword evidence="7" id="KW-0670">Pyruvate</keyword>
<protein>
    <submittedName>
        <fullName evidence="7">Putative pyruvate formate lyase activating enzyme</fullName>
    </submittedName>
</protein>
<evidence type="ECO:0000256" key="2">
    <source>
        <dbReference type="ARBA" id="ARBA00022723"/>
    </source>
</evidence>
<dbReference type="Pfam" id="PF04055">
    <property type="entry name" value="Radical_SAM"/>
    <property type="match status" value="1"/>
</dbReference>
<dbReference type="SFLD" id="SFLDS00029">
    <property type="entry name" value="Radical_SAM"/>
    <property type="match status" value="1"/>
</dbReference>
<dbReference type="PIRSF" id="PIRSF004869">
    <property type="entry name" value="PflX_prd"/>
    <property type="match status" value="1"/>
</dbReference>
<dbReference type="RefSeq" id="WP_088571215.1">
    <property type="nucleotide sequence ID" value="NZ_FYEK01000027.1"/>
</dbReference>
<evidence type="ECO:0000313" key="7">
    <source>
        <dbReference type="EMBL" id="SNB65340.1"/>
    </source>
</evidence>
<evidence type="ECO:0000256" key="5">
    <source>
        <dbReference type="PIRSR" id="PIRSR004869-50"/>
    </source>
</evidence>
<evidence type="ECO:0000256" key="4">
    <source>
        <dbReference type="ARBA" id="ARBA00023014"/>
    </source>
</evidence>
<keyword evidence="3 5" id="KW-0408">Iron</keyword>
<dbReference type="SUPFAM" id="SSF102114">
    <property type="entry name" value="Radical SAM enzymes"/>
    <property type="match status" value="1"/>
</dbReference>
<evidence type="ECO:0000256" key="3">
    <source>
        <dbReference type="ARBA" id="ARBA00023004"/>
    </source>
</evidence>
<dbReference type="CDD" id="cd01335">
    <property type="entry name" value="Radical_SAM"/>
    <property type="match status" value="1"/>
</dbReference>
<feature type="binding site" evidence="5">
    <location>
        <position position="106"/>
    </location>
    <ligand>
        <name>[4Fe-4S] cluster</name>
        <dbReference type="ChEBI" id="CHEBI:49883"/>
        <note>4Fe-4S-S-AdoMet</note>
    </ligand>
</feature>
<keyword evidence="7" id="KW-0456">Lyase</keyword>
<dbReference type="GO" id="GO:0016829">
    <property type="term" value="F:lyase activity"/>
    <property type="evidence" value="ECO:0007669"/>
    <property type="project" value="UniProtKB-KW"/>
</dbReference>
<dbReference type="AlphaFoldDB" id="A0A212R0H1"/>
<gene>
    <name evidence="7" type="ORF">SAMN02746019_00009720</name>
</gene>
<keyword evidence="4 5" id="KW-0411">Iron-sulfur</keyword>
<dbReference type="InterPro" id="IPR058240">
    <property type="entry name" value="rSAM_sf"/>
</dbReference>
<comment type="cofactor">
    <cofactor evidence="5">
        <name>[4Fe-4S] cluster</name>
        <dbReference type="ChEBI" id="CHEBI:49883"/>
    </cofactor>
    <text evidence="5">Binds 1 [4Fe-4S] cluster. The cluster is coordinated with 3 cysteines and an exchangeable S-adenosyl-L-methionine.</text>
</comment>
<dbReference type="Gene3D" id="3.20.20.70">
    <property type="entry name" value="Aldolase class I"/>
    <property type="match status" value="1"/>
</dbReference>
<keyword evidence="1 5" id="KW-0949">S-adenosyl-L-methionine</keyword>
<dbReference type="EMBL" id="FYEK01000027">
    <property type="protein sequence ID" value="SNB65340.1"/>
    <property type="molecule type" value="Genomic_DNA"/>
</dbReference>
<dbReference type="InParanoid" id="A0A212R0H1"/>
<evidence type="ECO:0000256" key="1">
    <source>
        <dbReference type="ARBA" id="ARBA00022691"/>
    </source>
</evidence>